<comment type="caution">
    <text evidence="2">The sequence shown here is derived from an EMBL/GenBank/DDBJ whole genome shotgun (WGS) entry which is preliminary data.</text>
</comment>
<dbReference type="Proteomes" id="UP000242875">
    <property type="component" value="Unassembled WGS sequence"/>
</dbReference>
<feature type="transmembrane region" description="Helical" evidence="1">
    <location>
        <begin position="27"/>
        <end position="48"/>
    </location>
</feature>
<evidence type="ECO:0000313" key="3">
    <source>
        <dbReference type="Proteomes" id="UP000242875"/>
    </source>
</evidence>
<protein>
    <submittedName>
        <fullName evidence="2">Uncharacterized protein</fullName>
    </submittedName>
</protein>
<dbReference type="OrthoDB" id="3239304at2759"/>
<feature type="transmembrane region" description="Helical" evidence="1">
    <location>
        <begin position="158"/>
        <end position="178"/>
    </location>
</feature>
<reference evidence="2 3" key="1">
    <citation type="journal article" date="2017" name="Mycologia">
        <title>Bifiguratus adelaidae, gen. et sp. nov., a new member of Mucoromycotina in endophytic and soil-dwelling habitats.</title>
        <authorList>
            <person name="Torres-Cruz T.J."/>
            <person name="Billingsley Tobias T.L."/>
            <person name="Almatruk M."/>
            <person name="Hesse C."/>
            <person name="Kuske C.R."/>
            <person name="Desiro A."/>
            <person name="Benucci G.M."/>
            <person name="Bonito G."/>
            <person name="Stajich J.E."/>
            <person name="Dunlap C."/>
            <person name="Arnold A.E."/>
            <person name="Porras-Alfaro A."/>
        </authorList>
    </citation>
    <scope>NUCLEOTIDE SEQUENCE [LARGE SCALE GENOMIC DNA]</scope>
    <source>
        <strain evidence="2 3">AZ0501</strain>
    </source>
</reference>
<evidence type="ECO:0000256" key="1">
    <source>
        <dbReference type="SAM" id="Phobius"/>
    </source>
</evidence>
<gene>
    <name evidence="2" type="ORF">BZG36_05337</name>
</gene>
<organism evidence="2 3">
    <name type="scientific">Bifiguratus adelaidae</name>
    <dbReference type="NCBI Taxonomy" id="1938954"/>
    <lineage>
        <taxon>Eukaryota</taxon>
        <taxon>Fungi</taxon>
        <taxon>Fungi incertae sedis</taxon>
        <taxon>Mucoromycota</taxon>
        <taxon>Mucoromycotina</taxon>
        <taxon>Endogonomycetes</taxon>
        <taxon>Endogonales</taxon>
        <taxon>Endogonales incertae sedis</taxon>
        <taxon>Bifiguratus</taxon>
    </lineage>
</organism>
<accession>A0A261XU14</accession>
<feature type="transmembrane region" description="Helical" evidence="1">
    <location>
        <begin position="68"/>
        <end position="86"/>
    </location>
</feature>
<name>A0A261XU14_9FUNG</name>
<keyword evidence="1" id="KW-1133">Transmembrane helix</keyword>
<dbReference type="EMBL" id="MVBO01000227">
    <property type="protein sequence ID" value="OZJ01849.1"/>
    <property type="molecule type" value="Genomic_DNA"/>
</dbReference>
<feature type="non-terminal residue" evidence="2">
    <location>
        <position position="197"/>
    </location>
</feature>
<sequence length="197" mass="21746">MDRHQGRKNPEALAADRQAAYDRRPKLCCCCIPIRVGIGIIGAWWLIYGVVGAVVSFLDFLCSQIAQGVVYCVLAVVGILGMVAACARSVAAATIFAVCYWVMTIIVISMTIAILVVAVVKHQDFIGNCNGQDYTSSILGNATTIYINQDWQKYYRNVLIGSIVISIVLALLNFYFAWKACSYISNIRANNRYRSEV</sequence>
<evidence type="ECO:0000313" key="2">
    <source>
        <dbReference type="EMBL" id="OZJ01849.1"/>
    </source>
</evidence>
<keyword evidence="1" id="KW-0472">Membrane</keyword>
<dbReference type="AlphaFoldDB" id="A0A261XU14"/>
<keyword evidence="3" id="KW-1185">Reference proteome</keyword>
<keyword evidence="1" id="KW-0812">Transmembrane</keyword>
<proteinExistence type="predicted"/>
<feature type="transmembrane region" description="Helical" evidence="1">
    <location>
        <begin position="98"/>
        <end position="120"/>
    </location>
</feature>